<sequence length="336" mass="38969">MHKTWAAQPQRHHFRPPCKNTRPFAFTSRTLQKPIKSNLKLPLLQLDYSLNNNYPSHCQHTFKATFSQSLFLSTFSLILLILRLTSGILLPDFSHRWSQLIYFSTQAEAELIKAPKFLFQAVVAYEDRRFFRHFGVDTIGVARAVLSLSDRGGGSTITQQLVKNTFLKNERTLLRKFVEMVLAVALERRISKRRILSAYLCKVKHNSLLGKTFQARVLKRMVVRHFLDIGTALSAMRKPLPLKSDGLDDAKACCFNVLLRKGNWMFIPSNILLRIGLKMPRRLESGTFSTMKDIWDWERESKICEVIEEMETWAMSFRKTKEFVKPSDRTIKQLLS</sequence>
<dbReference type="Proteomes" id="UP001318860">
    <property type="component" value="Unassembled WGS sequence"/>
</dbReference>
<name>A0ABR0TWZ6_REHGL</name>
<keyword evidence="3" id="KW-0146">Chitin degradation</keyword>
<evidence type="ECO:0000256" key="4">
    <source>
        <dbReference type="SAM" id="Phobius"/>
    </source>
</evidence>
<protein>
    <recommendedName>
        <fullName evidence="5">Glycosyl transferase family 51 domain-containing protein</fullName>
    </recommendedName>
</protein>
<keyword evidence="3" id="KW-0119">Carbohydrate metabolism</keyword>
<proteinExistence type="predicted"/>
<feature type="transmembrane region" description="Helical" evidence="4">
    <location>
        <begin position="70"/>
        <end position="90"/>
    </location>
</feature>
<comment type="function">
    <text evidence="1">Defense against chitin-containing fungal pathogens.</text>
</comment>
<dbReference type="PANTHER" id="PTHR32282:SF33">
    <property type="entry name" value="PEPTIDOGLYCAN GLYCOSYLTRANSFERASE"/>
    <property type="match status" value="1"/>
</dbReference>
<dbReference type="SUPFAM" id="SSF53955">
    <property type="entry name" value="Lysozyme-like"/>
    <property type="match status" value="1"/>
</dbReference>
<evidence type="ECO:0000259" key="5">
    <source>
        <dbReference type="Pfam" id="PF00912"/>
    </source>
</evidence>
<reference evidence="6 7" key="1">
    <citation type="journal article" date="2021" name="Comput. Struct. Biotechnol. J.">
        <title>De novo genome assembly of the potent medicinal plant Rehmannia glutinosa using nanopore technology.</title>
        <authorList>
            <person name="Ma L."/>
            <person name="Dong C."/>
            <person name="Song C."/>
            <person name="Wang X."/>
            <person name="Zheng X."/>
            <person name="Niu Y."/>
            <person name="Chen S."/>
            <person name="Feng W."/>
        </authorList>
    </citation>
    <scope>NUCLEOTIDE SEQUENCE [LARGE SCALE GENOMIC DNA]</scope>
    <source>
        <strain evidence="6">DH-2019</strain>
    </source>
</reference>
<comment type="caution">
    <text evidence="6">The sequence shown here is derived from an EMBL/GenBank/DDBJ whole genome shotgun (WGS) entry which is preliminary data.</text>
</comment>
<gene>
    <name evidence="6" type="ORF">DH2020_007098</name>
</gene>
<keyword evidence="4" id="KW-0812">Transmembrane</keyword>
<dbReference type="EMBL" id="JABTTQ020003506">
    <property type="protein sequence ID" value="KAK6114829.1"/>
    <property type="molecule type" value="Genomic_DNA"/>
</dbReference>
<keyword evidence="2" id="KW-0808">Transferase</keyword>
<evidence type="ECO:0000256" key="3">
    <source>
        <dbReference type="ARBA" id="ARBA00023024"/>
    </source>
</evidence>
<dbReference type="Gene3D" id="1.10.3810.10">
    <property type="entry name" value="Biosynthetic peptidoglycan transglycosylase-like"/>
    <property type="match status" value="1"/>
</dbReference>
<dbReference type="Pfam" id="PF00912">
    <property type="entry name" value="Transgly"/>
    <property type="match status" value="1"/>
</dbReference>
<evidence type="ECO:0000256" key="1">
    <source>
        <dbReference type="ARBA" id="ARBA00003102"/>
    </source>
</evidence>
<dbReference type="InterPro" id="IPR001264">
    <property type="entry name" value="Glyco_trans_51"/>
</dbReference>
<organism evidence="6 7">
    <name type="scientific">Rehmannia glutinosa</name>
    <name type="common">Chinese foxglove</name>
    <dbReference type="NCBI Taxonomy" id="99300"/>
    <lineage>
        <taxon>Eukaryota</taxon>
        <taxon>Viridiplantae</taxon>
        <taxon>Streptophyta</taxon>
        <taxon>Embryophyta</taxon>
        <taxon>Tracheophyta</taxon>
        <taxon>Spermatophyta</taxon>
        <taxon>Magnoliopsida</taxon>
        <taxon>eudicotyledons</taxon>
        <taxon>Gunneridae</taxon>
        <taxon>Pentapetalae</taxon>
        <taxon>asterids</taxon>
        <taxon>lamiids</taxon>
        <taxon>Lamiales</taxon>
        <taxon>Orobanchaceae</taxon>
        <taxon>Rehmannieae</taxon>
        <taxon>Rehmannia</taxon>
    </lineage>
</organism>
<evidence type="ECO:0000313" key="6">
    <source>
        <dbReference type="EMBL" id="KAK6114829.1"/>
    </source>
</evidence>
<keyword evidence="4" id="KW-0472">Membrane</keyword>
<dbReference type="PANTHER" id="PTHR32282">
    <property type="entry name" value="BINDING PROTEIN TRANSPEPTIDASE, PUTATIVE-RELATED"/>
    <property type="match status" value="1"/>
</dbReference>
<dbReference type="InterPro" id="IPR050396">
    <property type="entry name" value="Glycosyltr_51/Transpeptidase"/>
</dbReference>
<accession>A0ABR0TWZ6</accession>
<keyword evidence="3" id="KW-0624">Polysaccharide degradation</keyword>
<keyword evidence="4" id="KW-1133">Transmembrane helix</keyword>
<keyword evidence="7" id="KW-1185">Reference proteome</keyword>
<evidence type="ECO:0000256" key="2">
    <source>
        <dbReference type="ARBA" id="ARBA00022679"/>
    </source>
</evidence>
<evidence type="ECO:0000313" key="7">
    <source>
        <dbReference type="Proteomes" id="UP001318860"/>
    </source>
</evidence>
<dbReference type="InterPro" id="IPR036950">
    <property type="entry name" value="PBP_transglycosylase"/>
</dbReference>
<dbReference type="InterPro" id="IPR023346">
    <property type="entry name" value="Lysozyme-like_dom_sf"/>
</dbReference>
<feature type="domain" description="Glycosyl transferase family 51" evidence="5">
    <location>
        <begin position="110"/>
        <end position="204"/>
    </location>
</feature>